<evidence type="ECO:0000313" key="2">
    <source>
        <dbReference type="EMBL" id="GAA4554850.1"/>
    </source>
</evidence>
<reference evidence="3" key="1">
    <citation type="journal article" date="2019" name="Int. J. Syst. Evol. Microbiol.">
        <title>The Global Catalogue of Microorganisms (GCM) 10K type strain sequencing project: providing services to taxonomists for standard genome sequencing and annotation.</title>
        <authorList>
            <consortium name="The Broad Institute Genomics Platform"/>
            <consortium name="The Broad Institute Genome Sequencing Center for Infectious Disease"/>
            <person name="Wu L."/>
            <person name="Ma J."/>
        </authorList>
    </citation>
    <scope>NUCLEOTIDE SEQUENCE [LARGE SCALE GENOMIC DNA]</scope>
    <source>
        <strain evidence="3">JCM 17906</strain>
    </source>
</reference>
<name>A0ABP8RYP0_9PSEU</name>
<evidence type="ECO:0000313" key="3">
    <source>
        <dbReference type="Proteomes" id="UP001501598"/>
    </source>
</evidence>
<feature type="region of interest" description="Disordered" evidence="1">
    <location>
        <begin position="103"/>
        <end position="122"/>
    </location>
</feature>
<dbReference type="RefSeq" id="WP_345424418.1">
    <property type="nucleotide sequence ID" value="NZ_BAABGT010000086.1"/>
</dbReference>
<accession>A0ABP8RYP0</accession>
<dbReference type="Proteomes" id="UP001501598">
    <property type="component" value="Unassembled WGS sequence"/>
</dbReference>
<comment type="caution">
    <text evidence="2">The sequence shown here is derived from an EMBL/GenBank/DDBJ whole genome shotgun (WGS) entry which is preliminary data.</text>
</comment>
<proteinExistence type="predicted"/>
<sequence length="163" mass="18005">MDRPLRALRPIDPDEAAQLAECFALDYLSWDETLPSRRSEALRHYLPGHVDSTLGWSGSGRQRADFAAAGETVREGHWLSVDVRVRVTPYERLDEEASAEVPSELPAGARCSSAPAPEAPGWRSGPSVWMRLAIPIRRHDSGELVVDLAPISDTDYDEAEVDL</sequence>
<keyword evidence="3" id="KW-1185">Reference proteome</keyword>
<evidence type="ECO:0000256" key="1">
    <source>
        <dbReference type="SAM" id="MobiDB-lite"/>
    </source>
</evidence>
<dbReference type="EMBL" id="BAABGT010000086">
    <property type="protein sequence ID" value="GAA4554850.1"/>
    <property type="molecule type" value="Genomic_DNA"/>
</dbReference>
<gene>
    <name evidence="2" type="ORF">GCM10023175_53850</name>
</gene>
<organism evidence="2 3">
    <name type="scientific">Pseudonocardia xishanensis</name>
    <dbReference type="NCBI Taxonomy" id="630995"/>
    <lineage>
        <taxon>Bacteria</taxon>
        <taxon>Bacillati</taxon>
        <taxon>Actinomycetota</taxon>
        <taxon>Actinomycetes</taxon>
        <taxon>Pseudonocardiales</taxon>
        <taxon>Pseudonocardiaceae</taxon>
        <taxon>Pseudonocardia</taxon>
    </lineage>
</organism>
<protein>
    <submittedName>
        <fullName evidence="2">Uncharacterized protein</fullName>
    </submittedName>
</protein>